<dbReference type="SUPFAM" id="SSF53474">
    <property type="entry name" value="alpha/beta-Hydrolases"/>
    <property type="match status" value="1"/>
</dbReference>
<dbReference type="Pfam" id="PF07859">
    <property type="entry name" value="Abhydrolase_3"/>
    <property type="match status" value="1"/>
</dbReference>
<organism evidence="4 5">
    <name type="scientific">Elaphomyces granulatus</name>
    <dbReference type="NCBI Taxonomy" id="519963"/>
    <lineage>
        <taxon>Eukaryota</taxon>
        <taxon>Fungi</taxon>
        <taxon>Dikarya</taxon>
        <taxon>Ascomycota</taxon>
        <taxon>Pezizomycotina</taxon>
        <taxon>Eurotiomycetes</taxon>
        <taxon>Eurotiomycetidae</taxon>
        <taxon>Eurotiales</taxon>
        <taxon>Elaphomycetaceae</taxon>
        <taxon>Elaphomyces</taxon>
    </lineage>
</organism>
<comment type="caution">
    <text evidence="4">The sequence shown here is derived from an EMBL/GenBank/DDBJ whole genome shotgun (WGS) entry which is preliminary data.</text>
</comment>
<keyword evidence="5" id="KW-1185">Reference proteome</keyword>
<sequence>MAEIAIETVIENKNKMDDYYSPKPKLKPTPKPKLSLPVAATATATEKAIAVATATATETAIEKIKNKTVDYPPKLTLPEKRKLAVTLVYLTGSAGYHSVAGLFRGKKGARYYFIHVAHAIIREALRSMTYREWQYLTSTTRHNYESFARGKHFLPQVVHLERYGGTGYWIGDKKAKNVIVYFHGGGFMISASKLHFHFCWSLLSAVDKDQKPQPQRHQQRQQQQQQKVPITIPKTSVFFVDYTLTPHAAYPIQIQQCVEAIHYLVTETHHPFSSITLGGDAAGANLALAVLSHMLHPHPEIDLPLLNCANRTTRASLSPSPVPGSGPRSGPSPIPGSGPRSGPSPVPGSGSRSGPHSSVREDQFAGLFCIGPWVSFGAYQGWTSPGENRRKDMVTDDLGTTWSRKYLNGRKGDRWNQPVLASPAWWRGCPVRRALILAGSEEVFLSSIEEFARRFMAAVPNSVFFVGPDEGHVTPISDRMAKYTNNRQGKELMKWLAGIYETLEKSS</sequence>
<dbReference type="GO" id="GO:0016787">
    <property type="term" value="F:hydrolase activity"/>
    <property type="evidence" value="ECO:0007669"/>
    <property type="project" value="UniProtKB-KW"/>
</dbReference>
<reference evidence="4 5" key="1">
    <citation type="journal article" date="2015" name="Environ. Microbiol.">
        <title>Metagenome sequence of Elaphomyces granulatus from sporocarp tissue reveals Ascomycota ectomycorrhizal fingerprints of genome expansion and a Proteobacteria-rich microbiome.</title>
        <authorList>
            <person name="Quandt C.A."/>
            <person name="Kohler A."/>
            <person name="Hesse C.N."/>
            <person name="Sharpton T.J."/>
            <person name="Martin F."/>
            <person name="Spatafora J.W."/>
        </authorList>
    </citation>
    <scope>NUCLEOTIDE SEQUENCE [LARGE SCALE GENOMIC DNA]</scope>
    <source>
        <strain evidence="4 5">OSC145934</strain>
    </source>
</reference>
<dbReference type="EMBL" id="NPHW01004297">
    <property type="protein sequence ID" value="OXV08151.1"/>
    <property type="molecule type" value="Genomic_DNA"/>
</dbReference>
<dbReference type="Gene3D" id="3.40.50.1820">
    <property type="entry name" value="alpha/beta hydrolase"/>
    <property type="match status" value="1"/>
</dbReference>
<dbReference type="AlphaFoldDB" id="A0A232LVE4"/>
<feature type="compositionally biased region" description="Pro residues" evidence="2">
    <location>
        <begin position="320"/>
        <end position="346"/>
    </location>
</feature>
<protein>
    <recommendedName>
        <fullName evidence="3">Alpha/beta hydrolase fold-3 domain-containing protein</fullName>
    </recommendedName>
</protein>
<evidence type="ECO:0000313" key="4">
    <source>
        <dbReference type="EMBL" id="OXV08151.1"/>
    </source>
</evidence>
<dbReference type="PANTHER" id="PTHR48081:SF31">
    <property type="entry name" value="STERYL ACETYL HYDROLASE MUG81-RELATED"/>
    <property type="match status" value="1"/>
</dbReference>
<evidence type="ECO:0000313" key="5">
    <source>
        <dbReference type="Proteomes" id="UP000243515"/>
    </source>
</evidence>
<feature type="region of interest" description="Disordered" evidence="2">
    <location>
        <begin position="314"/>
        <end position="359"/>
    </location>
</feature>
<evidence type="ECO:0000259" key="3">
    <source>
        <dbReference type="Pfam" id="PF07859"/>
    </source>
</evidence>
<proteinExistence type="predicted"/>
<dbReference type="InterPro" id="IPR050300">
    <property type="entry name" value="GDXG_lipolytic_enzyme"/>
</dbReference>
<dbReference type="Proteomes" id="UP000243515">
    <property type="component" value="Unassembled WGS sequence"/>
</dbReference>
<feature type="compositionally biased region" description="Low complexity" evidence="2">
    <location>
        <begin position="347"/>
        <end position="357"/>
    </location>
</feature>
<feature type="domain" description="Alpha/beta hydrolase fold-3" evidence="3">
    <location>
        <begin position="236"/>
        <end position="309"/>
    </location>
</feature>
<accession>A0A232LVE4</accession>
<dbReference type="InterPro" id="IPR013094">
    <property type="entry name" value="AB_hydrolase_3"/>
</dbReference>
<keyword evidence="1" id="KW-0378">Hydrolase</keyword>
<evidence type="ECO:0000256" key="1">
    <source>
        <dbReference type="ARBA" id="ARBA00022801"/>
    </source>
</evidence>
<name>A0A232LVE4_9EURO</name>
<evidence type="ECO:0000256" key="2">
    <source>
        <dbReference type="SAM" id="MobiDB-lite"/>
    </source>
</evidence>
<dbReference type="PANTHER" id="PTHR48081">
    <property type="entry name" value="AB HYDROLASE SUPERFAMILY PROTEIN C4A8.06C"/>
    <property type="match status" value="1"/>
</dbReference>
<dbReference type="InterPro" id="IPR029058">
    <property type="entry name" value="AB_hydrolase_fold"/>
</dbReference>
<gene>
    <name evidence="4" type="ORF">Egran_04088</name>
</gene>
<dbReference type="OrthoDB" id="2152029at2759"/>